<comment type="similarity">
    <text evidence="2">Belongs to the ustYa family.</text>
</comment>
<accession>A0A101MCY9</accession>
<dbReference type="PANTHER" id="PTHR33365:SF4">
    <property type="entry name" value="CYCLOCHLOROTINE BIOSYNTHESIS PROTEIN O"/>
    <property type="match status" value="1"/>
</dbReference>
<dbReference type="Pfam" id="PF11807">
    <property type="entry name" value="UstYa"/>
    <property type="match status" value="1"/>
</dbReference>
<gene>
    <name evidence="3" type="ORF">ACN42_g8853</name>
</gene>
<proteinExistence type="inferred from homology"/>
<sequence length="259" mass="30131">MTNTPDEDSERLLKYDEDNFTRYQKSNEAYRFRWNQAIPWFLAGLFGFMTGVLCLREISHDHLPGLSTDLPSARPLIQLEKRQMKGDNDHPFVGTPSLEIDNAWRDLLNGLNVNLDATEIGDFADDTFSWPQDGKFLAGLQVYHSLHCLNRLRQFLYLPYYNRTGVLPESYTIGHADHCISFLRHSIQCHADLTPMLWSEKSLEQDDGTHATSALYLNMDTMHTCRKWEPIHQWASSRQFDYRERDDLVEGGGHMRIFD</sequence>
<protein>
    <recommendedName>
        <fullName evidence="5">Tat pathway signal sequence</fullName>
    </recommendedName>
</protein>
<comment type="caution">
    <text evidence="3">The sequence shown here is derived from an EMBL/GenBank/DDBJ whole genome shotgun (WGS) entry which is preliminary data.</text>
</comment>
<keyword evidence="4" id="KW-1185">Reference proteome</keyword>
<evidence type="ECO:0000256" key="1">
    <source>
        <dbReference type="ARBA" id="ARBA00004685"/>
    </source>
</evidence>
<evidence type="ECO:0000313" key="4">
    <source>
        <dbReference type="Proteomes" id="UP000055045"/>
    </source>
</evidence>
<evidence type="ECO:0008006" key="5">
    <source>
        <dbReference type="Google" id="ProtNLM"/>
    </source>
</evidence>
<reference evidence="3 4" key="1">
    <citation type="submission" date="2015-10" db="EMBL/GenBank/DDBJ databases">
        <title>Genome sequencing of Penicillium freii.</title>
        <authorList>
            <person name="Nguyen H.D."/>
            <person name="Visagie C.M."/>
            <person name="Seifert K.A."/>
        </authorList>
    </citation>
    <scope>NUCLEOTIDE SEQUENCE [LARGE SCALE GENOMIC DNA]</scope>
    <source>
        <strain evidence="3 4">DAOM 242723</strain>
    </source>
</reference>
<dbReference type="PANTHER" id="PTHR33365">
    <property type="entry name" value="YALI0B05434P"/>
    <property type="match status" value="1"/>
</dbReference>
<name>A0A101MCY9_PENFR</name>
<organism evidence="3 4">
    <name type="scientific">Penicillium freii</name>
    <dbReference type="NCBI Taxonomy" id="48697"/>
    <lineage>
        <taxon>Eukaryota</taxon>
        <taxon>Fungi</taxon>
        <taxon>Dikarya</taxon>
        <taxon>Ascomycota</taxon>
        <taxon>Pezizomycotina</taxon>
        <taxon>Eurotiomycetes</taxon>
        <taxon>Eurotiomycetidae</taxon>
        <taxon>Eurotiales</taxon>
        <taxon>Aspergillaceae</taxon>
        <taxon>Penicillium</taxon>
    </lineage>
</organism>
<dbReference type="AlphaFoldDB" id="A0A101MCY9"/>
<dbReference type="GO" id="GO:0043386">
    <property type="term" value="P:mycotoxin biosynthetic process"/>
    <property type="evidence" value="ECO:0007669"/>
    <property type="project" value="InterPro"/>
</dbReference>
<evidence type="ECO:0000313" key="3">
    <source>
        <dbReference type="EMBL" id="KUM58301.1"/>
    </source>
</evidence>
<comment type="pathway">
    <text evidence="1">Mycotoxin biosynthesis.</text>
</comment>
<dbReference type="InterPro" id="IPR021765">
    <property type="entry name" value="UstYa-like"/>
</dbReference>
<dbReference type="STRING" id="48697.A0A101MCY9"/>
<dbReference type="EMBL" id="LLXE01000293">
    <property type="protein sequence ID" value="KUM58301.1"/>
    <property type="molecule type" value="Genomic_DNA"/>
</dbReference>
<dbReference type="Proteomes" id="UP000055045">
    <property type="component" value="Unassembled WGS sequence"/>
</dbReference>
<evidence type="ECO:0000256" key="2">
    <source>
        <dbReference type="ARBA" id="ARBA00035112"/>
    </source>
</evidence>